<proteinExistence type="predicted"/>
<evidence type="ECO:0000313" key="3">
    <source>
        <dbReference type="EMBL" id="TDC77562.1"/>
    </source>
</evidence>
<name>A0A4R4TQD3_9ACTN</name>
<dbReference type="InterPro" id="IPR021385">
    <property type="entry name" value="DUF3017"/>
</dbReference>
<keyword evidence="4" id="KW-1185">Reference proteome</keyword>
<reference evidence="3 4" key="1">
    <citation type="submission" date="2019-03" db="EMBL/GenBank/DDBJ databases">
        <title>Draft genome sequences of novel Actinobacteria.</title>
        <authorList>
            <person name="Sahin N."/>
            <person name="Ay H."/>
            <person name="Saygin H."/>
        </authorList>
    </citation>
    <scope>NUCLEOTIDE SEQUENCE [LARGE SCALE GENOMIC DNA]</scope>
    <source>
        <strain evidence="3 4">DSM 41900</strain>
    </source>
</reference>
<dbReference type="Proteomes" id="UP000295345">
    <property type="component" value="Unassembled WGS sequence"/>
</dbReference>
<dbReference type="OrthoDB" id="5192929at2"/>
<feature type="compositionally biased region" description="Basic and acidic residues" evidence="1">
    <location>
        <begin position="32"/>
        <end position="43"/>
    </location>
</feature>
<keyword evidence="2" id="KW-0472">Membrane</keyword>
<feature type="transmembrane region" description="Helical" evidence="2">
    <location>
        <begin position="81"/>
        <end position="106"/>
    </location>
</feature>
<keyword evidence="2" id="KW-1133">Transmembrane helix</keyword>
<protein>
    <submittedName>
        <fullName evidence="3">DUF3017 domain-containing protein</fullName>
    </submittedName>
</protein>
<feature type="region of interest" description="Disordered" evidence="1">
    <location>
        <begin position="32"/>
        <end position="52"/>
    </location>
</feature>
<feature type="transmembrane region" description="Helical" evidence="2">
    <location>
        <begin position="113"/>
        <end position="130"/>
    </location>
</feature>
<evidence type="ECO:0000256" key="1">
    <source>
        <dbReference type="SAM" id="MobiDB-lite"/>
    </source>
</evidence>
<dbReference type="EMBL" id="SMKI01000051">
    <property type="protein sequence ID" value="TDC77562.1"/>
    <property type="molecule type" value="Genomic_DNA"/>
</dbReference>
<gene>
    <name evidence="3" type="ORF">E1283_07060</name>
</gene>
<feature type="transmembrane region" description="Helical" evidence="2">
    <location>
        <begin position="57"/>
        <end position="75"/>
    </location>
</feature>
<organism evidence="3 4">
    <name type="scientific">Streptomyces hainanensis</name>
    <dbReference type="NCBI Taxonomy" id="402648"/>
    <lineage>
        <taxon>Bacteria</taxon>
        <taxon>Bacillati</taxon>
        <taxon>Actinomycetota</taxon>
        <taxon>Actinomycetes</taxon>
        <taxon>Kitasatosporales</taxon>
        <taxon>Streptomycetaceae</taxon>
        <taxon>Streptomyces</taxon>
    </lineage>
</organism>
<evidence type="ECO:0000313" key="4">
    <source>
        <dbReference type="Proteomes" id="UP000295345"/>
    </source>
</evidence>
<accession>A0A4R4TQD3</accession>
<sequence length="150" mass="15794">MTAVGGTGQGQGQGQGQGVGWLGRWRVPEKYRTRDTARPEGGERTAPGSAPAPIRQWPLLAVLGGTLLGLLVTLGDFRIGLLLVGCSLLGGAAMRGWLPAVGMLAVRSRFTDVLTYGVAGALITLLTLMAEPRPWLEVPFLNDVLRFSAG</sequence>
<feature type="region of interest" description="Disordered" evidence="1">
    <location>
        <begin position="1"/>
        <end position="20"/>
    </location>
</feature>
<evidence type="ECO:0000256" key="2">
    <source>
        <dbReference type="SAM" id="Phobius"/>
    </source>
</evidence>
<dbReference type="AlphaFoldDB" id="A0A4R4TQD3"/>
<keyword evidence="2" id="KW-0812">Transmembrane</keyword>
<comment type="caution">
    <text evidence="3">The sequence shown here is derived from an EMBL/GenBank/DDBJ whole genome shotgun (WGS) entry which is preliminary data.</text>
</comment>
<dbReference type="Pfam" id="PF11222">
    <property type="entry name" value="DUF3017"/>
    <property type="match status" value="1"/>
</dbReference>